<comment type="caution">
    <text evidence="1">The sequence shown here is derived from an EMBL/GenBank/DDBJ whole genome shotgun (WGS) entry which is preliminary data.</text>
</comment>
<reference evidence="2" key="1">
    <citation type="journal article" date="2023" name="G3 (Bethesda)">
        <title>Genome assembly and association tests identify interacting loci associated with vigor, precocity, and sex in interspecific pistachio rootstocks.</title>
        <authorList>
            <person name="Palmer W."/>
            <person name="Jacygrad E."/>
            <person name="Sagayaradj S."/>
            <person name="Cavanaugh K."/>
            <person name="Han R."/>
            <person name="Bertier L."/>
            <person name="Beede B."/>
            <person name="Kafkas S."/>
            <person name="Golino D."/>
            <person name="Preece J."/>
            <person name="Michelmore R."/>
        </authorList>
    </citation>
    <scope>NUCLEOTIDE SEQUENCE [LARGE SCALE GENOMIC DNA]</scope>
</reference>
<keyword evidence="2" id="KW-1185">Reference proteome</keyword>
<accession>A0ACC0XJY1</accession>
<organism evidence="1 2">
    <name type="scientific">Pistacia integerrima</name>
    <dbReference type="NCBI Taxonomy" id="434235"/>
    <lineage>
        <taxon>Eukaryota</taxon>
        <taxon>Viridiplantae</taxon>
        <taxon>Streptophyta</taxon>
        <taxon>Embryophyta</taxon>
        <taxon>Tracheophyta</taxon>
        <taxon>Spermatophyta</taxon>
        <taxon>Magnoliopsida</taxon>
        <taxon>eudicotyledons</taxon>
        <taxon>Gunneridae</taxon>
        <taxon>Pentapetalae</taxon>
        <taxon>rosids</taxon>
        <taxon>malvids</taxon>
        <taxon>Sapindales</taxon>
        <taxon>Anacardiaceae</taxon>
        <taxon>Pistacia</taxon>
    </lineage>
</organism>
<protein>
    <submittedName>
        <fullName evidence="1">Uncharacterized protein</fullName>
    </submittedName>
</protein>
<proteinExistence type="predicted"/>
<gene>
    <name evidence="1" type="ORF">Pint_12287</name>
</gene>
<sequence length="157" mass="17394">MKVVSQQLVSKNESSGEIIENDTSVPHEGQLVKLSKDGDTVLHIAAAGERHTGFVKKLLEQMNKEDLAIKNNAGNTAFFLAAASKRVEIVKAMMEKNEDKVKIRGDSDMLPLHKAALMGDKETVEYLYDATGDELLDDNDRFELLLNLVNNGLYGKF</sequence>
<evidence type="ECO:0000313" key="1">
    <source>
        <dbReference type="EMBL" id="KAJ0018609.1"/>
    </source>
</evidence>
<evidence type="ECO:0000313" key="2">
    <source>
        <dbReference type="Proteomes" id="UP001163603"/>
    </source>
</evidence>
<dbReference type="EMBL" id="CM047747">
    <property type="protein sequence ID" value="KAJ0018609.1"/>
    <property type="molecule type" value="Genomic_DNA"/>
</dbReference>
<dbReference type="Proteomes" id="UP001163603">
    <property type="component" value="Chromosome 12"/>
</dbReference>
<name>A0ACC0XJY1_9ROSI</name>